<comment type="caution">
    <text evidence="1">The sequence shown here is derived from an EMBL/GenBank/DDBJ whole genome shotgun (WGS) entry which is preliminary data.</text>
</comment>
<accession>X1T4N1</accession>
<proteinExistence type="predicted"/>
<dbReference type="AlphaFoldDB" id="X1T4N1"/>
<evidence type="ECO:0000313" key="1">
    <source>
        <dbReference type="EMBL" id="GAJ00283.1"/>
    </source>
</evidence>
<protein>
    <submittedName>
        <fullName evidence="1">Uncharacterized protein</fullName>
    </submittedName>
</protein>
<name>X1T4N1_9ZZZZ</name>
<reference evidence="1" key="1">
    <citation type="journal article" date="2014" name="Front. Microbiol.">
        <title>High frequency of phylogenetically diverse reductive dehalogenase-homologous genes in deep subseafloor sedimentary metagenomes.</title>
        <authorList>
            <person name="Kawai M."/>
            <person name="Futagami T."/>
            <person name="Toyoda A."/>
            <person name="Takaki Y."/>
            <person name="Nishi S."/>
            <person name="Hori S."/>
            <person name="Arai W."/>
            <person name="Tsubouchi T."/>
            <person name="Morono Y."/>
            <person name="Uchiyama I."/>
            <person name="Ito T."/>
            <person name="Fujiyama A."/>
            <person name="Inagaki F."/>
            <person name="Takami H."/>
        </authorList>
    </citation>
    <scope>NUCLEOTIDE SEQUENCE</scope>
    <source>
        <strain evidence="1">Expedition CK06-06</strain>
    </source>
</reference>
<gene>
    <name evidence="1" type="ORF">S12H4_31750</name>
</gene>
<sequence length="50" mass="5974">MFSLEGSGKIAKTLVYRKKKKIRDVKEYTIPVNPKTDDQKKQRNYLKKLF</sequence>
<dbReference type="EMBL" id="BARW01018558">
    <property type="protein sequence ID" value="GAJ00283.1"/>
    <property type="molecule type" value="Genomic_DNA"/>
</dbReference>
<organism evidence="1">
    <name type="scientific">marine sediment metagenome</name>
    <dbReference type="NCBI Taxonomy" id="412755"/>
    <lineage>
        <taxon>unclassified sequences</taxon>
        <taxon>metagenomes</taxon>
        <taxon>ecological metagenomes</taxon>
    </lineage>
</organism>